<dbReference type="OrthoDB" id="5841613at2759"/>
<proteinExistence type="predicted"/>
<evidence type="ECO:0000313" key="3">
    <source>
        <dbReference type="Proteomes" id="UP000268014"/>
    </source>
</evidence>
<dbReference type="AlphaFoldDB" id="A0A0N4X1B7"/>
<name>A0A0N4X1B7_HAEPC</name>
<keyword evidence="3" id="KW-1185">Reference proteome</keyword>
<keyword evidence="1" id="KW-0812">Transmembrane</keyword>
<sequence>MSCRILPKHWLWGYLKHLAKSQNFFLQLTHLRRQRAIRRCLFMATVQMILNTPYYTLQLIDEVYSLHPEFFRSTPTGLLTYLYMDAVLYLLYLCQFPLVSLYISALHSDMKSCDR</sequence>
<dbReference type="EMBL" id="UZAF01020332">
    <property type="protein sequence ID" value="VDO68911.1"/>
    <property type="molecule type" value="Genomic_DNA"/>
</dbReference>
<protein>
    <submittedName>
        <fullName evidence="4">G_PROTEIN_RECEP_F1_2 domain-containing protein</fullName>
    </submittedName>
</protein>
<keyword evidence="1" id="KW-0472">Membrane</keyword>
<gene>
    <name evidence="2" type="ORF">HPLM_LOCUS18096</name>
</gene>
<evidence type="ECO:0000313" key="4">
    <source>
        <dbReference type="WBParaSite" id="HPLM_0001810401-mRNA-1"/>
    </source>
</evidence>
<accession>A0A0N4X1B7</accession>
<dbReference type="WBParaSite" id="HPLM_0001810401-mRNA-1">
    <property type="protein sequence ID" value="HPLM_0001810401-mRNA-1"/>
    <property type="gene ID" value="HPLM_0001810401"/>
</dbReference>
<dbReference type="Proteomes" id="UP000268014">
    <property type="component" value="Unassembled WGS sequence"/>
</dbReference>
<keyword evidence="1" id="KW-1133">Transmembrane helix</keyword>
<reference evidence="4" key="1">
    <citation type="submission" date="2017-02" db="UniProtKB">
        <authorList>
            <consortium name="WormBaseParasite"/>
        </authorList>
    </citation>
    <scope>IDENTIFICATION</scope>
</reference>
<evidence type="ECO:0000256" key="1">
    <source>
        <dbReference type="SAM" id="Phobius"/>
    </source>
</evidence>
<reference evidence="2 3" key="2">
    <citation type="submission" date="2018-11" db="EMBL/GenBank/DDBJ databases">
        <authorList>
            <consortium name="Pathogen Informatics"/>
        </authorList>
    </citation>
    <scope>NUCLEOTIDE SEQUENCE [LARGE SCALE GENOMIC DNA]</scope>
    <source>
        <strain evidence="2 3">MHpl1</strain>
    </source>
</reference>
<feature type="transmembrane region" description="Helical" evidence="1">
    <location>
        <begin position="80"/>
        <end position="105"/>
    </location>
</feature>
<evidence type="ECO:0000313" key="2">
    <source>
        <dbReference type="EMBL" id="VDO68911.1"/>
    </source>
</evidence>
<organism evidence="4">
    <name type="scientific">Haemonchus placei</name>
    <name type="common">Barber's pole worm</name>
    <dbReference type="NCBI Taxonomy" id="6290"/>
    <lineage>
        <taxon>Eukaryota</taxon>
        <taxon>Metazoa</taxon>
        <taxon>Ecdysozoa</taxon>
        <taxon>Nematoda</taxon>
        <taxon>Chromadorea</taxon>
        <taxon>Rhabditida</taxon>
        <taxon>Rhabditina</taxon>
        <taxon>Rhabditomorpha</taxon>
        <taxon>Strongyloidea</taxon>
        <taxon>Trichostrongylidae</taxon>
        <taxon>Haemonchus</taxon>
    </lineage>
</organism>
<dbReference type="OMA" id="HWSTIER"/>
<feature type="transmembrane region" description="Helical" evidence="1">
    <location>
        <begin position="40"/>
        <end position="60"/>
    </location>
</feature>